<dbReference type="AlphaFoldDB" id="A0A088B2Z9"/>
<geneLocation type="plasmid" evidence="1">
    <name>pMOC1</name>
</geneLocation>
<reference evidence="1" key="1">
    <citation type="journal article" date="2014" name="PLoS ONE">
        <title>Genome Information of Methylobacterium oryzae, a Plant-Probiotic Methylotroph in the Phyllosphere.</title>
        <authorList>
            <person name="Kwak M.J."/>
            <person name="Jeong H."/>
            <person name="Madhaiyan M."/>
            <person name="Lee Y."/>
            <person name="Sa T.M."/>
            <person name="Oh T.K."/>
            <person name="Kim J.F."/>
        </authorList>
    </citation>
    <scope>NUCLEOTIDE SEQUENCE</scope>
    <source>
        <strain evidence="1">CBMB20</strain>
        <plasmid evidence="1">pMOC1</plasmid>
    </source>
</reference>
<dbReference type="EMBL" id="JX627580">
    <property type="protein sequence ID" value="AGO88296.1"/>
    <property type="molecule type" value="Genomic_DNA"/>
</dbReference>
<organism evidence="1">
    <name type="scientific">Methylobacterium oryzae CBMB20</name>
    <dbReference type="NCBI Taxonomy" id="693986"/>
    <lineage>
        <taxon>Bacteria</taxon>
        <taxon>Pseudomonadati</taxon>
        <taxon>Pseudomonadota</taxon>
        <taxon>Alphaproteobacteria</taxon>
        <taxon>Hyphomicrobiales</taxon>
        <taxon>Methylobacteriaceae</taxon>
        <taxon>Methylobacterium</taxon>
    </lineage>
</organism>
<gene>
    <name evidence="1" type="ORF">MOC_1p0058</name>
</gene>
<sequence length="116" mass="12707">MWPVEAKILITPKALADYVADVVDQFLTCRYAPFSPSGAMLGYLLSGAPEDTLANIAKRLGVRYTETTPLDTERPHRSAWHARTVPADKAYPSPFRCHHLILGFHGLSRASAAASI</sequence>
<accession>A0A088B2Z9</accession>
<protein>
    <submittedName>
        <fullName evidence="1">Protein of unassigned function</fullName>
    </submittedName>
</protein>
<name>A0A088B2Z9_9HYPH</name>
<keyword evidence="1" id="KW-0614">Plasmid</keyword>
<evidence type="ECO:0000313" key="1">
    <source>
        <dbReference type="EMBL" id="AGO88296.1"/>
    </source>
</evidence>
<proteinExistence type="predicted"/>